<reference evidence="2 3" key="1">
    <citation type="journal article" date="2019" name="Nat. Ecol. Evol.">
        <title>Megaphylogeny resolves global patterns of mushroom evolution.</title>
        <authorList>
            <person name="Varga T."/>
            <person name="Krizsan K."/>
            <person name="Foldi C."/>
            <person name="Dima B."/>
            <person name="Sanchez-Garcia M."/>
            <person name="Sanchez-Ramirez S."/>
            <person name="Szollosi G.J."/>
            <person name="Szarkandi J.G."/>
            <person name="Papp V."/>
            <person name="Albert L."/>
            <person name="Andreopoulos W."/>
            <person name="Angelini C."/>
            <person name="Antonin V."/>
            <person name="Barry K.W."/>
            <person name="Bougher N.L."/>
            <person name="Buchanan P."/>
            <person name="Buyck B."/>
            <person name="Bense V."/>
            <person name="Catcheside P."/>
            <person name="Chovatia M."/>
            <person name="Cooper J."/>
            <person name="Damon W."/>
            <person name="Desjardin D."/>
            <person name="Finy P."/>
            <person name="Geml J."/>
            <person name="Haridas S."/>
            <person name="Hughes K."/>
            <person name="Justo A."/>
            <person name="Karasinski D."/>
            <person name="Kautmanova I."/>
            <person name="Kiss B."/>
            <person name="Kocsube S."/>
            <person name="Kotiranta H."/>
            <person name="LaButti K.M."/>
            <person name="Lechner B.E."/>
            <person name="Liimatainen K."/>
            <person name="Lipzen A."/>
            <person name="Lukacs Z."/>
            <person name="Mihaltcheva S."/>
            <person name="Morgado L.N."/>
            <person name="Niskanen T."/>
            <person name="Noordeloos M.E."/>
            <person name="Ohm R.A."/>
            <person name="Ortiz-Santana B."/>
            <person name="Ovrebo C."/>
            <person name="Racz N."/>
            <person name="Riley R."/>
            <person name="Savchenko A."/>
            <person name="Shiryaev A."/>
            <person name="Soop K."/>
            <person name="Spirin V."/>
            <person name="Szebenyi C."/>
            <person name="Tomsovsky M."/>
            <person name="Tulloss R.E."/>
            <person name="Uehling J."/>
            <person name="Grigoriev I.V."/>
            <person name="Vagvolgyi C."/>
            <person name="Papp T."/>
            <person name="Martin F.M."/>
            <person name="Miettinen O."/>
            <person name="Hibbett D.S."/>
            <person name="Nagy L.G."/>
        </authorList>
    </citation>
    <scope>NUCLEOTIDE SEQUENCE [LARGE SCALE GENOMIC DNA]</scope>
    <source>
        <strain evidence="2 3">HHB13444</strain>
    </source>
</reference>
<accession>A0A5C3NYS2</accession>
<dbReference type="AlphaFoldDB" id="A0A5C3NYS2"/>
<keyword evidence="3" id="KW-1185">Reference proteome</keyword>
<evidence type="ECO:0000313" key="3">
    <source>
        <dbReference type="Proteomes" id="UP000308197"/>
    </source>
</evidence>
<evidence type="ECO:0000256" key="1">
    <source>
        <dbReference type="SAM" id="MobiDB-lite"/>
    </source>
</evidence>
<evidence type="ECO:0000313" key="2">
    <source>
        <dbReference type="EMBL" id="TFK82575.1"/>
    </source>
</evidence>
<dbReference type="EMBL" id="ML211471">
    <property type="protein sequence ID" value="TFK82575.1"/>
    <property type="molecule type" value="Genomic_DNA"/>
</dbReference>
<sequence>MSSSAAPPHSTDAVPSGRSYGPLGRPYKYKHVETAPRPAPKTAFGFVLGPKCRFRWARWYYEMAHPDELATLTPEEVDETLEYAEMASRSMLPGLIYSEFPDLPRLRNHLLPVAGEIVPKYYVFVLRDDATWQGMNAPLDPEVVEAVRRRLDVGDQEPHWYRIDLNAR</sequence>
<dbReference type="Proteomes" id="UP000308197">
    <property type="component" value="Unassembled WGS sequence"/>
</dbReference>
<name>A0A5C3NYS2_9APHY</name>
<proteinExistence type="predicted"/>
<feature type="region of interest" description="Disordered" evidence="1">
    <location>
        <begin position="1"/>
        <end position="21"/>
    </location>
</feature>
<organism evidence="2 3">
    <name type="scientific">Polyporus arcularius HHB13444</name>
    <dbReference type="NCBI Taxonomy" id="1314778"/>
    <lineage>
        <taxon>Eukaryota</taxon>
        <taxon>Fungi</taxon>
        <taxon>Dikarya</taxon>
        <taxon>Basidiomycota</taxon>
        <taxon>Agaricomycotina</taxon>
        <taxon>Agaricomycetes</taxon>
        <taxon>Polyporales</taxon>
        <taxon>Polyporaceae</taxon>
        <taxon>Polyporus</taxon>
    </lineage>
</organism>
<dbReference type="InParanoid" id="A0A5C3NYS2"/>
<gene>
    <name evidence="2" type="ORF">K466DRAFT_590408</name>
</gene>
<protein>
    <submittedName>
        <fullName evidence="2">Uncharacterized protein</fullName>
    </submittedName>
</protein>